<evidence type="ECO:0000313" key="2">
    <source>
        <dbReference type="EMBL" id="SMD12934.1"/>
    </source>
</evidence>
<organism evidence="2 3">
    <name type="scientific">Pedobacter nyackensis</name>
    <dbReference type="NCBI Taxonomy" id="475255"/>
    <lineage>
        <taxon>Bacteria</taxon>
        <taxon>Pseudomonadati</taxon>
        <taxon>Bacteroidota</taxon>
        <taxon>Sphingobacteriia</taxon>
        <taxon>Sphingobacteriales</taxon>
        <taxon>Sphingobacteriaceae</taxon>
        <taxon>Pedobacter</taxon>
    </lineage>
</organism>
<dbReference type="STRING" id="475255.SAMN04488101_115129"/>
<reference evidence="2 3" key="1">
    <citation type="submission" date="2017-04" db="EMBL/GenBank/DDBJ databases">
        <authorList>
            <person name="Afonso C.L."/>
            <person name="Miller P.J."/>
            <person name="Scott M.A."/>
            <person name="Spackman E."/>
            <person name="Goraichik I."/>
            <person name="Dimitrov K.M."/>
            <person name="Suarez D.L."/>
            <person name="Swayne D.E."/>
        </authorList>
    </citation>
    <scope>NUCLEOTIDE SEQUENCE [LARGE SCALE GENOMIC DNA]</scope>
    <source>
        <strain evidence="2 3">DSM 19625</strain>
    </source>
</reference>
<keyword evidence="3" id="KW-1185">Reference proteome</keyword>
<dbReference type="SUPFAM" id="SSF53448">
    <property type="entry name" value="Nucleotide-diphospho-sugar transferases"/>
    <property type="match status" value="1"/>
</dbReference>
<dbReference type="InterPro" id="IPR050834">
    <property type="entry name" value="Glycosyltransf_2"/>
</dbReference>
<dbReference type="InterPro" id="IPR029044">
    <property type="entry name" value="Nucleotide-diphossugar_trans"/>
</dbReference>
<accession>A0A1W2ET95</accession>
<dbReference type="EMBL" id="FWYB01000015">
    <property type="protein sequence ID" value="SMD12934.1"/>
    <property type="molecule type" value="Genomic_DNA"/>
</dbReference>
<dbReference type="AlphaFoldDB" id="A0A1W2ET95"/>
<protein>
    <submittedName>
        <fullName evidence="2">Glycosyl transferase family 2</fullName>
    </submittedName>
</protein>
<sequence>MSFRPLNVPAYIKDQQHDAEWFLKRANDIRENLKRFSPVNPDITIIIPAFNEEDSILRTLSSLTKTITNLSVEILVVNNNSTDKTQELIELVGVTHIIEYKQGVKNARNAGLQAARGTIIMNADADSVYSPYWVNMLGRPLLEDPEVACVYGRFAFLPDSSAGRLPYFLYETVGDVFKGIIQRNMEEAMYAYGCSTAYRKLQGLEVGGYEHPPGANEDGYLALKLKTKFGRLERISSIRSLVWTSDRRLMEQGGLIKAFVARLSSLSK</sequence>
<dbReference type="GO" id="GO:0016740">
    <property type="term" value="F:transferase activity"/>
    <property type="evidence" value="ECO:0007669"/>
    <property type="project" value="UniProtKB-KW"/>
</dbReference>
<dbReference type="OrthoDB" id="1016922at2"/>
<proteinExistence type="predicted"/>
<dbReference type="PANTHER" id="PTHR43685">
    <property type="entry name" value="GLYCOSYLTRANSFERASE"/>
    <property type="match status" value="1"/>
</dbReference>
<dbReference type="Pfam" id="PF00535">
    <property type="entry name" value="Glycos_transf_2"/>
    <property type="match status" value="1"/>
</dbReference>
<keyword evidence="2" id="KW-0808">Transferase</keyword>
<dbReference type="CDD" id="cd00761">
    <property type="entry name" value="Glyco_tranf_GTA_type"/>
    <property type="match status" value="1"/>
</dbReference>
<dbReference type="PANTHER" id="PTHR43685:SF2">
    <property type="entry name" value="GLYCOSYLTRANSFERASE 2-LIKE DOMAIN-CONTAINING PROTEIN"/>
    <property type="match status" value="1"/>
</dbReference>
<dbReference type="InterPro" id="IPR001173">
    <property type="entry name" value="Glyco_trans_2-like"/>
</dbReference>
<dbReference type="Gene3D" id="3.90.550.10">
    <property type="entry name" value="Spore Coat Polysaccharide Biosynthesis Protein SpsA, Chain A"/>
    <property type="match status" value="1"/>
</dbReference>
<feature type="domain" description="Glycosyltransferase 2-like" evidence="1">
    <location>
        <begin position="44"/>
        <end position="195"/>
    </location>
</feature>
<evidence type="ECO:0000259" key="1">
    <source>
        <dbReference type="Pfam" id="PF00535"/>
    </source>
</evidence>
<dbReference type="Proteomes" id="UP000192678">
    <property type="component" value="Unassembled WGS sequence"/>
</dbReference>
<gene>
    <name evidence="2" type="ORF">SAMN04488101_115129</name>
</gene>
<name>A0A1W2ET95_9SPHI</name>
<dbReference type="RefSeq" id="WP_084291493.1">
    <property type="nucleotide sequence ID" value="NZ_FWYB01000015.1"/>
</dbReference>
<evidence type="ECO:0000313" key="3">
    <source>
        <dbReference type="Proteomes" id="UP000192678"/>
    </source>
</evidence>